<dbReference type="SFLD" id="SFLDG01144">
    <property type="entry name" value="C2.B.4:_PGP_Like"/>
    <property type="match status" value="1"/>
</dbReference>
<dbReference type="NCBIfam" id="TIGR01484">
    <property type="entry name" value="HAD-SF-IIB"/>
    <property type="match status" value="1"/>
</dbReference>
<sequence length="311" mass="33843">MIKLIASDMDGTLLNDKMEVSDENAQAIRDAQAAGIEFMVATGRGVTEATPLLAAQDLKPAFITLNGAMVFDEAGELVVTIPIASDLSDFIVETLQKDDIYFEIITNKGVFSDSRVKRIQNVADLLVDLNPDTTYKLAVALAAARLEIMNINYVSDYKELLADPTIQVMKIIAFTGEQRDILKAPAKVFEATGKLSVTSSSANNIEVNNIKAQKGYAVEAFAKQRGITMDEVMTIGDNLNDASMIKMAKYGMAMGNAIPEITKLAWGSTATNSENGVAQAIRKAIRINKAENQTLNSNNHWRSDSLLILIF</sequence>
<dbReference type="Pfam" id="PF08282">
    <property type="entry name" value="Hydrolase_3"/>
    <property type="match status" value="1"/>
</dbReference>
<accession>A0A8E0IFA9</accession>
<dbReference type="InterPro" id="IPR036412">
    <property type="entry name" value="HAD-like_sf"/>
</dbReference>
<gene>
    <name evidence="1" type="ORF">Lpp77_14881</name>
</gene>
<comment type="caution">
    <text evidence="1">The sequence shown here is derived from an EMBL/GenBank/DDBJ whole genome shotgun (WGS) entry which is preliminary data.</text>
</comment>
<protein>
    <submittedName>
        <fullName evidence="1">Putative phosphatase YwpJ</fullName>
    </submittedName>
</protein>
<dbReference type="Gene3D" id="3.30.1240.10">
    <property type="match status" value="1"/>
</dbReference>
<evidence type="ECO:0000313" key="2">
    <source>
        <dbReference type="Proteomes" id="UP000014249"/>
    </source>
</evidence>
<dbReference type="SUPFAM" id="SSF56784">
    <property type="entry name" value="HAD-like"/>
    <property type="match status" value="1"/>
</dbReference>
<organism evidence="1 2">
    <name type="scientific">Lacticaseibacillus paracasei subsp. paracasei CNCM I-4270</name>
    <dbReference type="NCBI Taxonomy" id="1256202"/>
    <lineage>
        <taxon>Bacteria</taxon>
        <taxon>Bacillati</taxon>
        <taxon>Bacillota</taxon>
        <taxon>Bacilli</taxon>
        <taxon>Lactobacillales</taxon>
        <taxon>Lactobacillaceae</taxon>
        <taxon>Lacticaseibacillus</taxon>
    </lineage>
</organism>
<dbReference type="EMBL" id="ANJX01000406">
    <property type="protein sequence ID" value="EPC50349.1"/>
    <property type="molecule type" value="Genomic_DNA"/>
</dbReference>
<dbReference type="Gene3D" id="3.40.50.1000">
    <property type="entry name" value="HAD superfamily/HAD-like"/>
    <property type="match status" value="1"/>
</dbReference>
<dbReference type="GO" id="GO:0000287">
    <property type="term" value="F:magnesium ion binding"/>
    <property type="evidence" value="ECO:0007669"/>
    <property type="project" value="TreeGrafter"/>
</dbReference>
<dbReference type="CDD" id="cd07516">
    <property type="entry name" value="HAD_Pase"/>
    <property type="match status" value="1"/>
</dbReference>
<reference evidence="1 2" key="1">
    <citation type="journal article" date="2013" name="PLoS ONE">
        <title>Lactobacillus paracasei comparative genomics: towards species pan-genome definition and exploitation of diversity.</title>
        <authorList>
            <person name="Smokvina T."/>
            <person name="Wels M."/>
            <person name="Polka J."/>
            <person name="Chervaux C."/>
            <person name="Brisse S."/>
            <person name="Boekhorst J."/>
            <person name="van Hylckama Vlieg J.E."/>
            <person name="Siezen R.J."/>
        </authorList>
    </citation>
    <scope>NUCLEOTIDE SEQUENCE [LARGE SCALE GENOMIC DNA]</scope>
    <source>
        <strain evidence="1 2">CNCM I-4270</strain>
    </source>
</reference>
<dbReference type="GO" id="GO:0005829">
    <property type="term" value="C:cytosol"/>
    <property type="evidence" value="ECO:0007669"/>
    <property type="project" value="TreeGrafter"/>
</dbReference>
<dbReference type="GO" id="GO:0016791">
    <property type="term" value="F:phosphatase activity"/>
    <property type="evidence" value="ECO:0007669"/>
    <property type="project" value="TreeGrafter"/>
</dbReference>
<dbReference type="Proteomes" id="UP000014249">
    <property type="component" value="Unassembled WGS sequence"/>
</dbReference>
<proteinExistence type="predicted"/>
<dbReference type="PROSITE" id="PS01228">
    <property type="entry name" value="COF_1"/>
    <property type="match status" value="1"/>
</dbReference>
<evidence type="ECO:0000313" key="1">
    <source>
        <dbReference type="EMBL" id="EPC50349.1"/>
    </source>
</evidence>
<dbReference type="InterPro" id="IPR023214">
    <property type="entry name" value="HAD_sf"/>
</dbReference>
<dbReference type="PROSITE" id="PS01229">
    <property type="entry name" value="COF_2"/>
    <property type="match status" value="1"/>
</dbReference>
<dbReference type="AlphaFoldDB" id="A0A8E0IFA9"/>
<dbReference type="InterPro" id="IPR006379">
    <property type="entry name" value="HAD-SF_hydro_IIB"/>
</dbReference>
<dbReference type="NCBIfam" id="TIGR00099">
    <property type="entry name" value="Cof-subfamily"/>
    <property type="match status" value="1"/>
</dbReference>
<dbReference type="PANTHER" id="PTHR10000">
    <property type="entry name" value="PHOSPHOSERINE PHOSPHATASE"/>
    <property type="match status" value="1"/>
</dbReference>
<dbReference type="PRINTS" id="PR00119">
    <property type="entry name" value="CATATPASE"/>
</dbReference>
<dbReference type="SFLD" id="SFLDS00003">
    <property type="entry name" value="Haloacid_Dehalogenase"/>
    <property type="match status" value="1"/>
</dbReference>
<dbReference type="SFLD" id="SFLDG01140">
    <property type="entry name" value="C2.B:_Phosphomannomutase_and_P"/>
    <property type="match status" value="1"/>
</dbReference>
<name>A0A8E0IFA9_LACPA</name>
<dbReference type="InterPro" id="IPR000150">
    <property type="entry name" value="Cof"/>
</dbReference>
<dbReference type="PANTHER" id="PTHR10000:SF55">
    <property type="entry name" value="5-AMINO-6-(5-PHOSPHO-D-RIBITYLAMINO)URACIL PHOSPHATASE YCSE"/>
    <property type="match status" value="1"/>
</dbReference>